<proteinExistence type="predicted"/>
<gene>
    <name evidence="1" type="ORF">DM02DRAFT_618000</name>
</gene>
<evidence type="ECO:0000313" key="2">
    <source>
        <dbReference type="Proteomes" id="UP000244855"/>
    </source>
</evidence>
<accession>A0A2V1DDW3</accession>
<organism evidence="1 2">
    <name type="scientific">Periconia macrospinosa</name>
    <dbReference type="NCBI Taxonomy" id="97972"/>
    <lineage>
        <taxon>Eukaryota</taxon>
        <taxon>Fungi</taxon>
        <taxon>Dikarya</taxon>
        <taxon>Ascomycota</taxon>
        <taxon>Pezizomycotina</taxon>
        <taxon>Dothideomycetes</taxon>
        <taxon>Pleosporomycetidae</taxon>
        <taxon>Pleosporales</taxon>
        <taxon>Massarineae</taxon>
        <taxon>Periconiaceae</taxon>
        <taxon>Periconia</taxon>
    </lineage>
</organism>
<reference evidence="1 2" key="1">
    <citation type="journal article" date="2018" name="Sci. Rep.">
        <title>Comparative genomics provides insights into the lifestyle and reveals functional heterogeneity of dark septate endophytic fungi.</title>
        <authorList>
            <person name="Knapp D.G."/>
            <person name="Nemeth J.B."/>
            <person name="Barry K."/>
            <person name="Hainaut M."/>
            <person name="Henrissat B."/>
            <person name="Johnson J."/>
            <person name="Kuo A."/>
            <person name="Lim J.H.P."/>
            <person name="Lipzen A."/>
            <person name="Nolan M."/>
            <person name="Ohm R.A."/>
            <person name="Tamas L."/>
            <person name="Grigoriev I.V."/>
            <person name="Spatafora J.W."/>
            <person name="Nagy L.G."/>
            <person name="Kovacs G.M."/>
        </authorList>
    </citation>
    <scope>NUCLEOTIDE SEQUENCE [LARGE SCALE GENOMIC DNA]</scope>
    <source>
        <strain evidence="1 2">DSE2036</strain>
    </source>
</reference>
<dbReference type="OrthoDB" id="5207784at2759"/>
<sequence length="259" mass="28870">MSLYSNILENPPAYKEPTNEVWEPAILILADTTIYAESTDSAPLYRLSRAVATLTASTKEVEFERVEHTVEAKFDEPVVKPRSRHIYTLKYMTKVPGGLGARVDGWESPNVFIQSVSRRTMGHLGVKRSRFRPQKGLKVLPIDVSGKDSSFGSLPSFDKYAKPLFQIQPKDDGANVWTDGDGKALAVEDRGEGQDKLIITASLHRETVDALVALWCGRIWQCSDENADPLEEGLDGVRRKFRLAKEIQATSKTMRGFGV</sequence>
<name>A0A2V1DDW3_9PLEO</name>
<protein>
    <submittedName>
        <fullName evidence="1">Uncharacterized protein</fullName>
    </submittedName>
</protein>
<keyword evidence="2" id="KW-1185">Reference proteome</keyword>
<evidence type="ECO:0000313" key="1">
    <source>
        <dbReference type="EMBL" id="PVH95304.1"/>
    </source>
</evidence>
<dbReference type="Proteomes" id="UP000244855">
    <property type="component" value="Unassembled WGS sequence"/>
</dbReference>
<dbReference type="EMBL" id="KZ805501">
    <property type="protein sequence ID" value="PVH95304.1"/>
    <property type="molecule type" value="Genomic_DNA"/>
</dbReference>
<dbReference type="AlphaFoldDB" id="A0A2V1DDW3"/>